<gene>
    <name evidence="17" type="ORF">ECRASSUSDP1_LOCUS7114</name>
</gene>
<keyword evidence="15" id="KW-0676">Redox-active center</keyword>
<evidence type="ECO:0000256" key="14">
    <source>
        <dbReference type="ARBA" id="ARBA00023180"/>
    </source>
</evidence>
<organism evidence="17 18">
    <name type="scientific">Euplotes crassus</name>
    <dbReference type="NCBI Taxonomy" id="5936"/>
    <lineage>
        <taxon>Eukaryota</taxon>
        <taxon>Sar</taxon>
        <taxon>Alveolata</taxon>
        <taxon>Ciliophora</taxon>
        <taxon>Intramacronucleata</taxon>
        <taxon>Spirotrichea</taxon>
        <taxon>Hypotrichia</taxon>
        <taxon>Euplotida</taxon>
        <taxon>Euplotidae</taxon>
        <taxon>Moneuplotes</taxon>
    </lineage>
</organism>
<dbReference type="EMBL" id="CAMPGE010006918">
    <property type="protein sequence ID" value="CAI2365833.1"/>
    <property type="molecule type" value="Genomic_DNA"/>
</dbReference>
<dbReference type="InterPro" id="IPR037192">
    <property type="entry name" value="ERO1-like_sf"/>
</dbReference>
<evidence type="ECO:0000256" key="15">
    <source>
        <dbReference type="ARBA" id="ARBA00023284"/>
    </source>
</evidence>
<sequence>MKGFFWRLVIISITGCVAYVLYNLPYFEYSECYRLNPSVDMDKYMLNRLNNEIRRPITRLTSSRFFRYFRVNKDSECTVLKPQKGCKTVECSITKANNRKLEKDWKMGTNLYPITNAVKDDLSQSATTEANQQQEHLQWMELEDQDFPFVDLELSKQNDAAYNGSNIWRKMHQESAKRTDSMSKLISGLHSATSMHLSQYFFGGEPDYHYPNHTDFNRRVGFHKDRLSNMYHLYHFLLSAYGKMRLDIAADEFIYTHNNKTENDLVKRALKMFDSIFISTEFVPLTEDEIYHTDDKSDFIQKAKPSFQALAQLVDCIPCDKCKVHAKLELSGLSAAFKLIYPEAGLQNLSRNELVGFFNLLKKVSSSIEMYGRWIHFENSIMYSKQVMLYAIIGIMSLLSIVLFIIVGLIAPGKDMTPKSKGYKRPKGFKEA</sequence>
<evidence type="ECO:0000256" key="9">
    <source>
        <dbReference type="ARBA" id="ARBA00022827"/>
    </source>
</evidence>
<dbReference type="GO" id="GO:0005789">
    <property type="term" value="C:endoplasmic reticulum membrane"/>
    <property type="evidence" value="ECO:0007669"/>
    <property type="project" value="UniProtKB-SubCell"/>
</dbReference>
<dbReference type="GO" id="GO:0034975">
    <property type="term" value="P:protein folding in endoplasmic reticulum"/>
    <property type="evidence" value="ECO:0007669"/>
    <property type="project" value="InterPro"/>
</dbReference>
<dbReference type="Pfam" id="PF04137">
    <property type="entry name" value="ERO1"/>
    <property type="match status" value="1"/>
</dbReference>
<keyword evidence="6" id="KW-0285">Flavoprotein</keyword>
<comment type="cofactor">
    <cofactor evidence="1">
        <name>FAD</name>
        <dbReference type="ChEBI" id="CHEBI:57692"/>
    </cofactor>
</comment>
<reference evidence="17" key="1">
    <citation type="submission" date="2023-07" db="EMBL/GenBank/DDBJ databases">
        <authorList>
            <consortium name="AG Swart"/>
            <person name="Singh M."/>
            <person name="Singh A."/>
            <person name="Seah K."/>
            <person name="Emmerich C."/>
        </authorList>
    </citation>
    <scope>NUCLEOTIDE SEQUENCE</scope>
    <source>
        <strain evidence="17">DP1</strain>
    </source>
</reference>
<dbReference type="GO" id="GO:0016972">
    <property type="term" value="F:thiol oxidase activity"/>
    <property type="evidence" value="ECO:0007669"/>
    <property type="project" value="InterPro"/>
</dbReference>
<evidence type="ECO:0000313" key="17">
    <source>
        <dbReference type="EMBL" id="CAI2365833.1"/>
    </source>
</evidence>
<dbReference type="GO" id="GO:0071949">
    <property type="term" value="F:FAD binding"/>
    <property type="evidence" value="ECO:0007669"/>
    <property type="project" value="InterPro"/>
</dbReference>
<evidence type="ECO:0000256" key="6">
    <source>
        <dbReference type="ARBA" id="ARBA00022630"/>
    </source>
</evidence>
<name>A0AAD1X9D6_EUPCR</name>
<keyword evidence="18" id="KW-1185">Reference proteome</keyword>
<feature type="transmembrane region" description="Helical" evidence="16">
    <location>
        <begin position="5"/>
        <end position="22"/>
    </location>
</feature>
<dbReference type="PANTHER" id="PTHR12613">
    <property type="entry name" value="ERO1-RELATED"/>
    <property type="match status" value="1"/>
</dbReference>
<keyword evidence="5" id="KW-0813">Transport</keyword>
<evidence type="ECO:0000256" key="5">
    <source>
        <dbReference type="ARBA" id="ARBA00022448"/>
    </source>
</evidence>
<evidence type="ECO:0000256" key="10">
    <source>
        <dbReference type="ARBA" id="ARBA00022982"/>
    </source>
</evidence>
<keyword evidence="7" id="KW-0732">Signal</keyword>
<evidence type="ECO:0000256" key="1">
    <source>
        <dbReference type="ARBA" id="ARBA00001974"/>
    </source>
</evidence>
<evidence type="ECO:0000256" key="11">
    <source>
        <dbReference type="ARBA" id="ARBA00023002"/>
    </source>
</evidence>
<comment type="subunit">
    <text evidence="4">May function both as a monomer and a homodimer.</text>
</comment>
<accession>A0AAD1X9D6</accession>
<dbReference type="SUPFAM" id="SSF110019">
    <property type="entry name" value="ERO1-like"/>
    <property type="match status" value="1"/>
</dbReference>
<dbReference type="Proteomes" id="UP001295684">
    <property type="component" value="Unassembled WGS sequence"/>
</dbReference>
<keyword evidence="10" id="KW-0249">Electron transport</keyword>
<keyword evidence="16" id="KW-0812">Transmembrane</keyword>
<dbReference type="PANTHER" id="PTHR12613:SF0">
    <property type="entry name" value="ERO1-LIKE PROTEIN"/>
    <property type="match status" value="1"/>
</dbReference>
<evidence type="ECO:0000256" key="3">
    <source>
        <dbReference type="ARBA" id="ARBA00008277"/>
    </source>
</evidence>
<dbReference type="InterPro" id="IPR007266">
    <property type="entry name" value="Ero1"/>
</dbReference>
<comment type="subcellular location">
    <subcellularLocation>
        <location evidence="2">Endoplasmic reticulum membrane</location>
        <topology evidence="2">Peripheral membrane protein</topology>
        <orientation evidence="2">Lumenal side</orientation>
    </subcellularLocation>
</comment>
<keyword evidence="16" id="KW-1133">Transmembrane helix</keyword>
<keyword evidence="14" id="KW-0325">Glycoprotein</keyword>
<protein>
    <submittedName>
        <fullName evidence="17">Uncharacterized protein</fullName>
    </submittedName>
</protein>
<evidence type="ECO:0000256" key="8">
    <source>
        <dbReference type="ARBA" id="ARBA00022824"/>
    </source>
</evidence>
<proteinExistence type="inferred from homology"/>
<keyword evidence="11" id="KW-0560">Oxidoreductase</keyword>
<keyword evidence="13" id="KW-1015">Disulfide bond</keyword>
<evidence type="ECO:0000313" key="18">
    <source>
        <dbReference type="Proteomes" id="UP001295684"/>
    </source>
</evidence>
<keyword evidence="12 16" id="KW-0472">Membrane</keyword>
<evidence type="ECO:0000256" key="12">
    <source>
        <dbReference type="ARBA" id="ARBA00023136"/>
    </source>
</evidence>
<dbReference type="AlphaFoldDB" id="A0AAD1X9D6"/>
<evidence type="ECO:0000256" key="7">
    <source>
        <dbReference type="ARBA" id="ARBA00022729"/>
    </source>
</evidence>
<dbReference type="GO" id="GO:0015035">
    <property type="term" value="F:protein-disulfide reductase activity"/>
    <property type="evidence" value="ECO:0007669"/>
    <property type="project" value="InterPro"/>
</dbReference>
<evidence type="ECO:0000256" key="2">
    <source>
        <dbReference type="ARBA" id="ARBA00004367"/>
    </source>
</evidence>
<comment type="similarity">
    <text evidence="3">Belongs to the EROs family.</text>
</comment>
<evidence type="ECO:0000256" key="4">
    <source>
        <dbReference type="ARBA" id="ARBA00011802"/>
    </source>
</evidence>
<keyword evidence="9" id="KW-0274">FAD</keyword>
<feature type="transmembrane region" description="Helical" evidence="16">
    <location>
        <begin position="387"/>
        <end position="411"/>
    </location>
</feature>
<evidence type="ECO:0000256" key="16">
    <source>
        <dbReference type="SAM" id="Phobius"/>
    </source>
</evidence>
<keyword evidence="8" id="KW-0256">Endoplasmic reticulum</keyword>
<evidence type="ECO:0000256" key="13">
    <source>
        <dbReference type="ARBA" id="ARBA00023157"/>
    </source>
</evidence>
<comment type="caution">
    <text evidence="17">The sequence shown here is derived from an EMBL/GenBank/DDBJ whole genome shotgun (WGS) entry which is preliminary data.</text>
</comment>